<accession>A0A177KFL5</accession>
<organism evidence="1 2">
    <name type="scientific">Microbacterium oleivorans</name>
    <dbReference type="NCBI Taxonomy" id="273677"/>
    <lineage>
        <taxon>Bacteria</taxon>
        <taxon>Bacillati</taxon>
        <taxon>Actinomycetota</taxon>
        <taxon>Actinomycetes</taxon>
        <taxon>Micrococcales</taxon>
        <taxon>Microbacteriaceae</taxon>
        <taxon>Microbacterium</taxon>
    </lineage>
</organism>
<dbReference type="AlphaFoldDB" id="A0A177KFL5"/>
<sequence>MVTYLAIDGSVQEESDALTARHFKVRFDLAPAVEVDVDETGTGGWAISRLQRGMRIHYGEIATRDFAFFRSGSHHSYNHFHEAVWDAIKPAGRTTT</sequence>
<comment type="caution">
    <text evidence="1">The sequence shown here is derived from an EMBL/GenBank/DDBJ whole genome shotgun (WGS) entry which is preliminary data.</text>
</comment>
<protein>
    <submittedName>
        <fullName evidence="1">Uncharacterized protein</fullName>
    </submittedName>
</protein>
<proteinExistence type="predicted"/>
<evidence type="ECO:0000313" key="2">
    <source>
        <dbReference type="Proteomes" id="UP000076998"/>
    </source>
</evidence>
<gene>
    <name evidence="1" type="ORF">AYL44_03650</name>
</gene>
<dbReference type="EMBL" id="LSTV01000001">
    <property type="protein sequence ID" value="OAH51371.1"/>
    <property type="molecule type" value="Genomic_DNA"/>
</dbReference>
<dbReference type="RefSeq" id="WP_064001877.1">
    <property type="nucleotide sequence ID" value="NZ_LSTV01000001.1"/>
</dbReference>
<reference evidence="1 2" key="1">
    <citation type="submission" date="2016-02" db="EMBL/GenBank/DDBJ databases">
        <authorList>
            <person name="Wen L."/>
            <person name="He K."/>
            <person name="Yang H."/>
        </authorList>
    </citation>
    <scope>NUCLEOTIDE SEQUENCE [LARGE SCALE GENOMIC DNA]</scope>
    <source>
        <strain evidence="1 2">CD11_3</strain>
    </source>
</reference>
<evidence type="ECO:0000313" key="1">
    <source>
        <dbReference type="EMBL" id="OAH51371.1"/>
    </source>
</evidence>
<name>A0A177KFL5_9MICO</name>
<dbReference type="Proteomes" id="UP000076998">
    <property type="component" value="Unassembled WGS sequence"/>
</dbReference>